<feature type="chain" id="PRO_5001606016" evidence="2">
    <location>
        <begin position="23"/>
        <end position="72"/>
    </location>
</feature>
<feature type="non-terminal residue" evidence="3">
    <location>
        <position position="1"/>
    </location>
</feature>
<evidence type="ECO:0000256" key="2">
    <source>
        <dbReference type="SAM" id="SignalP"/>
    </source>
</evidence>
<accession>A0A061RU93</accession>
<proteinExistence type="predicted"/>
<dbReference type="AlphaFoldDB" id="A0A061RU93"/>
<feature type="signal peptide" evidence="2">
    <location>
        <begin position="1"/>
        <end position="22"/>
    </location>
</feature>
<feature type="compositionally biased region" description="Low complexity" evidence="1">
    <location>
        <begin position="47"/>
        <end position="59"/>
    </location>
</feature>
<organism evidence="3">
    <name type="scientific">Tetraselmis sp. GSL018</name>
    <dbReference type="NCBI Taxonomy" id="582737"/>
    <lineage>
        <taxon>Eukaryota</taxon>
        <taxon>Viridiplantae</taxon>
        <taxon>Chlorophyta</taxon>
        <taxon>core chlorophytes</taxon>
        <taxon>Chlorodendrophyceae</taxon>
        <taxon>Chlorodendrales</taxon>
        <taxon>Chlorodendraceae</taxon>
        <taxon>Tetraselmis</taxon>
    </lineage>
</organism>
<feature type="compositionally biased region" description="Pro residues" evidence="1">
    <location>
        <begin position="27"/>
        <end position="39"/>
    </location>
</feature>
<feature type="region of interest" description="Disordered" evidence="1">
    <location>
        <begin position="22"/>
        <end position="72"/>
    </location>
</feature>
<reference evidence="3" key="1">
    <citation type="submission" date="2014-05" db="EMBL/GenBank/DDBJ databases">
        <title>The transcriptome of the halophilic microalga Tetraselmis sp. GSL018 isolated from the Great Salt Lake, Utah.</title>
        <authorList>
            <person name="Jinkerson R.E."/>
            <person name="D'Adamo S."/>
            <person name="Posewitz M.C."/>
        </authorList>
    </citation>
    <scope>NUCLEOTIDE SEQUENCE</scope>
    <source>
        <strain evidence="3">GSL018</strain>
    </source>
</reference>
<protein>
    <submittedName>
        <fullName evidence="3">Uncharacterized protein</fullName>
    </submittedName>
</protein>
<sequence length="72" mass="7451">GDLLGPAPRLALLVLSLPCATGLSPNPARPALPPPGPRCPPRREAPRGGASRPRRGLSPQTHPQAMVHDLIG</sequence>
<keyword evidence="2" id="KW-0732">Signal</keyword>
<name>A0A061RU93_9CHLO</name>
<dbReference type="EMBL" id="GBEZ01011513">
    <property type="protein sequence ID" value="JAC74280.1"/>
    <property type="molecule type" value="Transcribed_RNA"/>
</dbReference>
<gene>
    <name evidence="3" type="ORF">TSPGSL018_26396</name>
</gene>
<evidence type="ECO:0000256" key="1">
    <source>
        <dbReference type="SAM" id="MobiDB-lite"/>
    </source>
</evidence>
<evidence type="ECO:0000313" key="3">
    <source>
        <dbReference type="EMBL" id="JAC74280.1"/>
    </source>
</evidence>
<feature type="non-terminal residue" evidence="3">
    <location>
        <position position="72"/>
    </location>
</feature>